<gene>
    <name evidence="2" type="ORF">SAMN04487948_103261</name>
</gene>
<feature type="compositionally biased region" description="Acidic residues" evidence="1">
    <location>
        <begin position="99"/>
        <end position="111"/>
    </location>
</feature>
<feature type="compositionally biased region" description="Basic and acidic residues" evidence="1">
    <location>
        <begin position="1"/>
        <end position="21"/>
    </location>
</feature>
<keyword evidence="3" id="KW-1185">Reference proteome</keyword>
<proteinExistence type="predicted"/>
<dbReference type="AlphaFoldDB" id="A0A1H8QRF7"/>
<name>A0A1H8QRF7_9EURY</name>
<dbReference type="Proteomes" id="UP000199126">
    <property type="component" value="Unassembled WGS sequence"/>
</dbReference>
<evidence type="ECO:0000313" key="3">
    <source>
        <dbReference type="Proteomes" id="UP000199126"/>
    </source>
</evidence>
<feature type="region of interest" description="Disordered" evidence="1">
    <location>
        <begin position="54"/>
        <end position="73"/>
    </location>
</feature>
<accession>A0A1H8QRF7</accession>
<dbReference type="EMBL" id="FODV01000003">
    <property type="protein sequence ID" value="SEO56616.1"/>
    <property type="molecule type" value="Genomic_DNA"/>
</dbReference>
<protein>
    <submittedName>
        <fullName evidence="2">Uncharacterized protein</fullName>
    </submittedName>
</protein>
<dbReference type="RefSeq" id="WP_089822502.1">
    <property type="nucleotide sequence ID" value="NZ_FODV01000003.1"/>
</dbReference>
<evidence type="ECO:0000256" key="1">
    <source>
        <dbReference type="SAM" id="MobiDB-lite"/>
    </source>
</evidence>
<feature type="region of interest" description="Disordered" evidence="1">
    <location>
        <begin position="1"/>
        <end position="31"/>
    </location>
</feature>
<reference evidence="3" key="1">
    <citation type="submission" date="2016-10" db="EMBL/GenBank/DDBJ databases">
        <authorList>
            <person name="Varghese N."/>
            <person name="Submissions S."/>
        </authorList>
    </citation>
    <scope>NUCLEOTIDE SEQUENCE [LARGE SCALE GENOMIC DNA]</scope>
    <source>
        <strain evidence="3">CGMCC 1.10121</strain>
    </source>
</reference>
<sequence length="111" mass="11994">MTDPKPRDGDVESYPDERDGARLIGRSAGGGMAYYHPDDNLLLETDLGPDELRADSSGWTSRRALPPGESVGDLVGRLQRSLGLSELTEYARSQLPGVSDDDSEETDADGR</sequence>
<organism evidence="2 3">
    <name type="scientific">Halogranum amylolyticum</name>
    <dbReference type="NCBI Taxonomy" id="660520"/>
    <lineage>
        <taxon>Archaea</taxon>
        <taxon>Methanobacteriati</taxon>
        <taxon>Methanobacteriota</taxon>
        <taxon>Stenosarchaea group</taxon>
        <taxon>Halobacteria</taxon>
        <taxon>Halobacteriales</taxon>
        <taxon>Haloferacaceae</taxon>
    </lineage>
</organism>
<evidence type="ECO:0000313" key="2">
    <source>
        <dbReference type="EMBL" id="SEO56616.1"/>
    </source>
</evidence>
<feature type="region of interest" description="Disordered" evidence="1">
    <location>
        <begin position="91"/>
        <end position="111"/>
    </location>
</feature>
<dbReference type="OrthoDB" id="377726at2157"/>